<feature type="compositionally biased region" description="Acidic residues" evidence="1">
    <location>
        <begin position="364"/>
        <end position="373"/>
    </location>
</feature>
<dbReference type="EMBL" id="BNJQ01000035">
    <property type="protein sequence ID" value="GHP11618.1"/>
    <property type="molecule type" value="Genomic_DNA"/>
</dbReference>
<sequence>MPLPIRTRPSLDDPVRTRAIFDRAWKSPPPTIGGGRAFSSAVQQVAFSPPPLNSHSPGDAAAASPPAVSPRGGAGVYGSGMAAPGSSPRNNVGGNGGSHRVGGGDVVVDVDVDASRNGNVGGRIAPAPASASAQQQTTGRGGATQQQMVRPRASYGGGGGVAASAEPANLVRRRFDALVRTSPVARALGGPGYLARAASANNAHSTGDIPITAWSLLRLPDDDAQSGGTSGATVAITGTGADSTVVTTGVVLERLGARRIKCRRQRGTQVITVILQGDMDASALRARGFGGPVERTFVHGFPPVWQGILIADSLAKKSETDVDTRQPHAGPSDNTPKRMATPSNSDAGNDDDSDDDVPIALTAIDDDDDDDGGGGDQLLEPEPETKPARRQPRSAPAGTSNARKTTTHVPASPPGASKELRNLLDQNIPARRDSGTAAESSRASGRRRNTPKAWWAETVDLTGGNDKEAKKALADAKAKKEAADAPPPARSRKKVVGFDPCRPAQQGDYAGPQPAHDAGTSGAQASTPPPPPPASTAARRRQRTAPNTVPVRAPRAQTRPPPTKAAGKAAIKRAVAKPKSASSLRKKASPHVDSDDSEPALQPAPCTSPAKRVPGSSKPSVRASLAAAAAEARKKARGEEQAVLNKAAALAPYPDVSPRKDSSLVVQPKTAAASASASAPEWAELPTMADGVGAGAETRTRGKKRLRKKSGDAGAAADAEEPPTKRRAKAPRFGIVMYEDECDVGMGEGVAVPAQQARVDGWGKALARAAGRAVGTAKSLVADGTTEVAPRRGAAGEEAAQRRRGRAAAWATKVNAAAPTTEGGLAGAMGALNADQARGFVEEFGERRRAGRYVDAALRSQRAVSTAVFEAPLPSMEEGVGALAQPAQPVDAPQHRVGRNFAASAAAAAAAAATTTALAEQEEDDAFEDDDYW</sequence>
<comment type="caution">
    <text evidence="3">The sequence shown here is derived from an EMBL/GenBank/DDBJ whole genome shotgun (WGS) entry which is preliminary data.</text>
</comment>
<feature type="domain" description="SANTA" evidence="2">
    <location>
        <begin position="231"/>
        <end position="306"/>
    </location>
</feature>
<accession>A0A830HXC6</accession>
<keyword evidence="4" id="KW-1185">Reference proteome</keyword>
<feature type="compositionally biased region" description="Acidic residues" evidence="1">
    <location>
        <begin position="348"/>
        <end position="357"/>
    </location>
</feature>
<protein>
    <recommendedName>
        <fullName evidence="2">SANTA domain-containing protein</fullName>
    </recommendedName>
</protein>
<proteinExistence type="predicted"/>
<dbReference type="Pfam" id="PF09133">
    <property type="entry name" value="SANTA"/>
    <property type="match status" value="1"/>
</dbReference>
<name>A0A830HXC6_9CHLO</name>
<evidence type="ECO:0000313" key="3">
    <source>
        <dbReference type="EMBL" id="GHP11618.1"/>
    </source>
</evidence>
<feature type="compositionally biased region" description="Acidic residues" evidence="1">
    <location>
        <begin position="920"/>
        <end position="933"/>
    </location>
</feature>
<evidence type="ECO:0000313" key="4">
    <source>
        <dbReference type="Proteomes" id="UP000660262"/>
    </source>
</evidence>
<feature type="compositionally biased region" description="Gly residues" evidence="1">
    <location>
        <begin position="93"/>
        <end position="102"/>
    </location>
</feature>
<feature type="region of interest" description="Disordered" evidence="1">
    <location>
        <begin position="47"/>
        <end position="102"/>
    </location>
</feature>
<dbReference type="Proteomes" id="UP000660262">
    <property type="component" value="Unassembled WGS sequence"/>
</dbReference>
<evidence type="ECO:0000259" key="2">
    <source>
        <dbReference type="Pfam" id="PF09133"/>
    </source>
</evidence>
<feature type="region of interest" description="Disordered" evidence="1">
    <location>
        <begin position="912"/>
        <end position="933"/>
    </location>
</feature>
<feature type="region of interest" description="Disordered" evidence="1">
    <location>
        <begin position="318"/>
        <end position="729"/>
    </location>
</feature>
<feature type="compositionally biased region" description="Basic and acidic residues" evidence="1">
    <location>
        <begin position="631"/>
        <end position="640"/>
    </location>
</feature>
<feature type="compositionally biased region" description="Low complexity" evidence="1">
    <location>
        <begin position="788"/>
        <end position="798"/>
    </location>
</feature>
<organism evidence="3 4">
    <name type="scientific">Pycnococcus provasolii</name>
    <dbReference type="NCBI Taxonomy" id="41880"/>
    <lineage>
        <taxon>Eukaryota</taxon>
        <taxon>Viridiplantae</taxon>
        <taxon>Chlorophyta</taxon>
        <taxon>Pseudoscourfieldiophyceae</taxon>
        <taxon>Pseudoscourfieldiales</taxon>
        <taxon>Pycnococcaceae</taxon>
        <taxon>Pycnococcus</taxon>
    </lineage>
</organism>
<gene>
    <name evidence="3" type="ORF">PPROV_001034600</name>
</gene>
<feature type="region of interest" description="Disordered" evidence="1">
    <location>
        <begin position="788"/>
        <end position="808"/>
    </location>
</feature>
<feature type="compositionally biased region" description="Low complexity" evidence="1">
    <location>
        <begin position="544"/>
        <end position="569"/>
    </location>
</feature>
<reference evidence="3" key="1">
    <citation type="submission" date="2020-10" db="EMBL/GenBank/DDBJ databases">
        <title>Unveiling of a novel bifunctional photoreceptor, Dualchrome1, isolated from a cosmopolitan green alga.</title>
        <authorList>
            <person name="Suzuki S."/>
            <person name="Kawachi M."/>
        </authorList>
    </citation>
    <scope>NUCLEOTIDE SEQUENCE</scope>
    <source>
        <strain evidence="3">NIES 2893</strain>
    </source>
</reference>
<feature type="compositionally biased region" description="Basic and acidic residues" evidence="1">
    <location>
        <begin position="465"/>
        <end position="483"/>
    </location>
</feature>
<feature type="compositionally biased region" description="Polar residues" evidence="1">
    <location>
        <begin position="397"/>
        <end position="409"/>
    </location>
</feature>
<feature type="region of interest" description="Disordered" evidence="1">
    <location>
        <begin position="117"/>
        <end position="160"/>
    </location>
</feature>
<feature type="compositionally biased region" description="Low complexity" evidence="1">
    <location>
        <begin position="125"/>
        <end position="154"/>
    </location>
</feature>
<dbReference type="InterPro" id="IPR015216">
    <property type="entry name" value="SANTA"/>
</dbReference>
<evidence type="ECO:0000256" key="1">
    <source>
        <dbReference type="SAM" id="MobiDB-lite"/>
    </source>
</evidence>
<dbReference type="AlphaFoldDB" id="A0A830HXC6"/>
<feature type="compositionally biased region" description="Low complexity" evidence="1">
    <location>
        <begin position="54"/>
        <end position="71"/>
    </location>
</feature>